<dbReference type="EMBL" id="HBKQ01020153">
    <property type="protein sequence ID" value="CAE2235458.1"/>
    <property type="molecule type" value="Transcribed_RNA"/>
</dbReference>
<dbReference type="Pfam" id="PF07386">
    <property type="entry name" value="DUF1499"/>
    <property type="match status" value="1"/>
</dbReference>
<dbReference type="PANTHER" id="PTHR34801">
    <property type="entry name" value="EXPRESSED PROTEIN"/>
    <property type="match status" value="1"/>
</dbReference>
<proteinExistence type="predicted"/>
<gene>
    <name evidence="1" type="ORF">OAUR00152_LOCUS13630</name>
</gene>
<evidence type="ECO:0000313" key="1">
    <source>
        <dbReference type="EMBL" id="CAE2235458.1"/>
    </source>
</evidence>
<name>A0A7S4IPM3_9STRA</name>
<reference evidence="1" key="1">
    <citation type="submission" date="2021-01" db="EMBL/GenBank/DDBJ databases">
        <authorList>
            <person name="Corre E."/>
            <person name="Pelletier E."/>
            <person name="Niang G."/>
            <person name="Scheremetjew M."/>
            <person name="Finn R."/>
            <person name="Kale V."/>
            <person name="Holt S."/>
            <person name="Cochrane G."/>
            <person name="Meng A."/>
            <person name="Brown T."/>
            <person name="Cohen L."/>
        </authorList>
    </citation>
    <scope>NUCLEOTIDE SEQUENCE</scope>
    <source>
        <strain evidence="1">Isolate 1302-5</strain>
    </source>
</reference>
<accession>A0A7S4IPM3</accession>
<dbReference type="AlphaFoldDB" id="A0A7S4IPM3"/>
<dbReference type="PANTHER" id="PTHR34801:SF6">
    <property type="entry name" value="SLL1620 PROTEIN"/>
    <property type="match status" value="1"/>
</dbReference>
<dbReference type="InterPro" id="IPR010865">
    <property type="entry name" value="DUF1499"/>
</dbReference>
<organism evidence="1">
    <name type="scientific">Odontella aurita</name>
    <dbReference type="NCBI Taxonomy" id="265563"/>
    <lineage>
        <taxon>Eukaryota</taxon>
        <taxon>Sar</taxon>
        <taxon>Stramenopiles</taxon>
        <taxon>Ochrophyta</taxon>
        <taxon>Bacillariophyta</taxon>
        <taxon>Mediophyceae</taxon>
        <taxon>Biddulphiophycidae</taxon>
        <taxon>Eupodiscales</taxon>
        <taxon>Odontellaceae</taxon>
        <taxon>Odontella</taxon>
    </lineage>
</organism>
<protein>
    <submittedName>
        <fullName evidence="1">Uncharacterized protein</fullName>
    </submittedName>
</protein>
<sequence>MKLMRTSIVYSAAYLAALCDVPHALAFSLGGRRTAVVSPTRLESANSEGSEPTRKQFLSAASAFLVSAASSGPAFAEDDLDVPTLTAPTKVGRSINKCIRAESGSTNCVSTSNVKQVDLYSPPWTFEVSPDEAFARLKGAIASDSSLKVTEIDEDARYIKFEALGLRSGFSKTDEVEFLVKGDDKVVTFKSIEKDAGGISDFGAQRSRLEELRKKSGVFGVMGSGLTADSYGDVSKGRGGGALGQLKAFYGLQSGAGFEDVFDK</sequence>